<dbReference type="PANTHER" id="PTHR30093:SF2">
    <property type="entry name" value="TYPE II SECRETION SYSTEM PROTEIN H"/>
    <property type="match status" value="1"/>
</dbReference>
<evidence type="ECO:0000256" key="3">
    <source>
        <dbReference type="ARBA" id="ARBA00022989"/>
    </source>
</evidence>
<dbReference type="UniPathway" id="UPA00895"/>
<keyword evidence="4 5" id="KW-0472">Membrane</keyword>
<dbReference type="Proteomes" id="UP000316476">
    <property type="component" value="Unassembled WGS sequence"/>
</dbReference>
<feature type="transmembrane region" description="Helical" evidence="5">
    <location>
        <begin position="91"/>
        <end position="111"/>
    </location>
</feature>
<protein>
    <submittedName>
        <fullName evidence="8">Methylamine utilization protein MauE</fullName>
    </submittedName>
</protein>
<evidence type="ECO:0000256" key="2">
    <source>
        <dbReference type="ARBA" id="ARBA00022692"/>
    </source>
</evidence>
<reference evidence="8 9" key="1">
    <citation type="submission" date="2019-02" db="EMBL/GenBank/DDBJ databases">
        <title>Deep-cultivation of Planctomycetes and their phenomic and genomic characterization uncovers novel biology.</title>
        <authorList>
            <person name="Wiegand S."/>
            <person name="Jogler M."/>
            <person name="Boedeker C."/>
            <person name="Pinto D."/>
            <person name="Vollmers J."/>
            <person name="Rivas-Marin E."/>
            <person name="Kohn T."/>
            <person name="Peeters S.H."/>
            <person name="Heuer A."/>
            <person name="Rast P."/>
            <person name="Oberbeckmann S."/>
            <person name="Bunk B."/>
            <person name="Jeske O."/>
            <person name="Meyerdierks A."/>
            <person name="Storesund J.E."/>
            <person name="Kallscheuer N."/>
            <person name="Luecker S."/>
            <person name="Lage O.M."/>
            <person name="Pohl T."/>
            <person name="Merkel B.J."/>
            <person name="Hornburger P."/>
            <person name="Mueller R.-W."/>
            <person name="Bruemmer F."/>
            <person name="Labrenz M."/>
            <person name="Spormann A.M."/>
            <person name="Op Den Camp H."/>
            <person name="Overmann J."/>
            <person name="Amann R."/>
            <person name="Jetten M.S.M."/>
            <person name="Mascher T."/>
            <person name="Medema M.H."/>
            <person name="Devos D.P."/>
            <person name="Kaster A.-K."/>
            <person name="Ovreas L."/>
            <person name="Rohde M."/>
            <person name="Galperin M.Y."/>
            <person name="Jogler C."/>
        </authorList>
    </citation>
    <scope>NUCLEOTIDE SEQUENCE [LARGE SCALE GENOMIC DNA]</scope>
    <source>
        <strain evidence="8 9">V7</strain>
    </source>
</reference>
<dbReference type="InterPro" id="IPR009908">
    <property type="entry name" value="Methylamine_util_MauE"/>
</dbReference>
<name>A0A5C6FYL3_9PLAN</name>
<dbReference type="GO" id="GO:0030416">
    <property type="term" value="P:methylamine metabolic process"/>
    <property type="evidence" value="ECO:0007669"/>
    <property type="project" value="InterPro"/>
</dbReference>
<dbReference type="Pfam" id="PF07596">
    <property type="entry name" value="SBP_bac_10"/>
    <property type="match status" value="1"/>
</dbReference>
<dbReference type="Pfam" id="PF07963">
    <property type="entry name" value="N_methyl"/>
    <property type="match status" value="1"/>
</dbReference>
<dbReference type="Pfam" id="PF07291">
    <property type="entry name" value="MauE"/>
    <property type="match status" value="1"/>
</dbReference>
<feature type="transmembrane region" description="Helical" evidence="5">
    <location>
        <begin position="23"/>
        <end position="44"/>
    </location>
</feature>
<comment type="subcellular location">
    <subcellularLocation>
        <location evidence="1">Membrane</location>
        <topology evidence="1">Multi-pass membrane protein</topology>
    </subcellularLocation>
</comment>
<dbReference type="PANTHER" id="PTHR30093">
    <property type="entry name" value="GENERAL SECRETION PATHWAY PROTEIN G"/>
    <property type="match status" value="1"/>
</dbReference>
<feature type="transmembrane region" description="Helical" evidence="5">
    <location>
        <begin position="173"/>
        <end position="200"/>
    </location>
</feature>
<gene>
    <name evidence="8" type="ORF">V7x_16700</name>
</gene>
<evidence type="ECO:0000259" key="7">
    <source>
        <dbReference type="Pfam" id="PF07596"/>
    </source>
</evidence>
<dbReference type="RefSeq" id="WP_231604580.1">
    <property type="nucleotide sequence ID" value="NZ_SJPZ01000001.1"/>
</dbReference>
<evidence type="ECO:0000313" key="9">
    <source>
        <dbReference type="Proteomes" id="UP000316476"/>
    </source>
</evidence>
<evidence type="ECO:0000256" key="1">
    <source>
        <dbReference type="ARBA" id="ARBA00004141"/>
    </source>
</evidence>
<comment type="caution">
    <text evidence="8">The sequence shown here is derived from an EMBL/GenBank/DDBJ whole genome shotgun (WGS) entry which is preliminary data.</text>
</comment>
<feature type="domain" description="DUF1559" evidence="7">
    <location>
        <begin position="201"/>
        <end position="464"/>
    </location>
</feature>
<dbReference type="InterPro" id="IPR011453">
    <property type="entry name" value="DUF1559"/>
</dbReference>
<keyword evidence="2 5" id="KW-0812">Transmembrane</keyword>
<organism evidence="8 9">
    <name type="scientific">Crateriforma conspicua</name>
    <dbReference type="NCBI Taxonomy" id="2527996"/>
    <lineage>
        <taxon>Bacteria</taxon>
        <taxon>Pseudomonadati</taxon>
        <taxon>Planctomycetota</taxon>
        <taxon>Planctomycetia</taxon>
        <taxon>Planctomycetales</taxon>
        <taxon>Planctomycetaceae</taxon>
        <taxon>Crateriforma</taxon>
    </lineage>
</organism>
<dbReference type="SUPFAM" id="SSF54523">
    <property type="entry name" value="Pili subunits"/>
    <property type="match status" value="1"/>
</dbReference>
<evidence type="ECO:0000259" key="6">
    <source>
        <dbReference type="Pfam" id="PF07291"/>
    </source>
</evidence>
<dbReference type="EMBL" id="SJPZ01000001">
    <property type="protein sequence ID" value="TWU66113.1"/>
    <property type="molecule type" value="Genomic_DNA"/>
</dbReference>
<keyword evidence="3 5" id="KW-1133">Transmembrane helix</keyword>
<dbReference type="Gene3D" id="3.30.700.10">
    <property type="entry name" value="Glycoprotein, Type 4 Pilin"/>
    <property type="match status" value="1"/>
</dbReference>
<proteinExistence type="predicted"/>
<dbReference type="NCBIfam" id="TIGR02532">
    <property type="entry name" value="IV_pilin_GFxxxE"/>
    <property type="match status" value="1"/>
</dbReference>
<evidence type="ECO:0000313" key="8">
    <source>
        <dbReference type="EMBL" id="TWU66113.1"/>
    </source>
</evidence>
<sequence>MNEVPIGESNGRHSHSLLHSRTFGLRLASLPIALLLAKTALTHLSQPHVFLATLAAYRLLPGWSLTPIAFGLPAVQLLISVKLVQSLQVNWYRIASLLFMTFFVVQATALYRGLEISCGCFGYSTSKISPASALLPLCLSLYTALLGHFGGHVSKFSDPASESVYPANEPTPLRSAFTLLELIVVLAITAILTGLVLMGVQSTRESSRQTTCKNRLRQIALGSQMHVGAHKHFPTNGWGFRWVGIDSRGFGVQQPGGWCFNLLPFVELESWRSMFNGDANNLNGSDLFDREVSLFRCPSRPGPEIGPCSNAAQPFNAVTIKAVGKTDFAICEGDFITDSREGPGDTSSLGQDLYEWPGTEKATGISFQRSRIRPRDVTAGLSNTYLIGEKHVSRTNYEGTGDRGYDQSLASGVDVDLSRWCHLHPGPDSDFPDRYRIFGSAHPSGFHMSFCDGAVRHVSYNIDLAVHHESGTRQSGARN</sequence>
<evidence type="ECO:0000256" key="5">
    <source>
        <dbReference type="SAM" id="Phobius"/>
    </source>
</evidence>
<feature type="domain" description="Methylamine utilisation protein MauE" evidence="6">
    <location>
        <begin position="27"/>
        <end position="136"/>
    </location>
</feature>
<dbReference type="InterPro" id="IPR045584">
    <property type="entry name" value="Pilin-like"/>
</dbReference>
<dbReference type="GO" id="GO:0016020">
    <property type="term" value="C:membrane"/>
    <property type="evidence" value="ECO:0007669"/>
    <property type="project" value="UniProtKB-SubCell"/>
</dbReference>
<dbReference type="InterPro" id="IPR012902">
    <property type="entry name" value="N_methyl_site"/>
</dbReference>
<accession>A0A5C6FYL3</accession>
<feature type="transmembrane region" description="Helical" evidence="5">
    <location>
        <begin position="56"/>
        <end position="79"/>
    </location>
</feature>
<dbReference type="AlphaFoldDB" id="A0A5C6FYL3"/>
<evidence type="ECO:0000256" key="4">
    <source>
        <dbReference type="ARBA" id="ARBA00023136"/>
    </source>
</evidence>